<reference evidence="2" key="1">
    <citation type="submission" date="2022-11" db="UniProtKB">
        <authorList>
            <consortium name="WormBaseParasite"/>
        </authorList>
    </citation>
    <scope>IDENTIFICATION</scope>
</reference>
<dbReference type="Proteomes" id="UP000887565">
    <property type="component" value="Unplaced"/>
</dbReference>
<sequence>MPRTAFEIFNAKFTVGRFPQTYSCPFRPKVNYQAERFKLLTIPSVEKAYKVCWNDTNTLFEDKSLAFESKREQFRKYYILEVQIDSIFDNENESSIREDKFENC</sequence>
<name>A0A915HMB9_ROMCU</name>
<protein>
    <submittedName>
        <fullName evidence="2">Uncharacterized protein</fullName>
    </submittedName>
</protein>
<accession>A0A915HMB9</accession>
<dbReference type="AlphaFoldDB" id="A0A915HMB9"/>
<organism evidence="1 2">
    <name type="scientific">Romanomermis culicivorax</name>
    <name type="common">Nematode worm</name>
    <dbReference type="NCBI Taxonomy" id="13658"/>
    <lineage>
        <taxon>Eukaryota</taxon>
        <taxon>Metazoa</taxon>
        <taxon>Ecdysozoa</taxon>
        <taxon>Nematoda</taxon>
        <taxon>Enoplea</taxon>
        <taxon>Dorylaimia</taxon>
        <taxon>Mermithida</taxon>
        <taxon>Mermithoidea</taxon>
        <taxon>Mermithidae</taxon>
        <taxon>Romanomermis</taxon>
    </lineage>
</organism>
<proteinExistence type="predicted"/>
<evidence type="ECO:0000313" key="2">
    <source>
        <dbReference type="WBParaSite" id="nRc.2.0.1.t02482-RA"/>
    </source>
</evidence>
<evidence type="ECO:0000313" key="1">
    <source>
        <dbReference type="Proteomes" id="UP000887565"/>
    </source>
</evidence>
<keyword evidence="1" id="KW-1185">Reference proteome</keyword>
<dbReference type="WBParaSite" id="nRc.2.0.1.t02482-RA">
    <property type="protein sequence ID" value="nRc.2.0.1.t02482-RA"/>
    <property type="gene ID" value="nRc.2.0.1.g02482"/>
</dbReference>